<dbReference type="RefSeq" id="WP_088620163.1">
    <property type="nucleotide sequence ID" value="NZ_CP022129.1"/>
</dbReference>
<evidence type="ECO:0000313" key="1">
    <source>
        <dbReference type="EMBL" id="ASF47291.1"/>
    </source>
</evidence>
<dbReference type="KEGG" id="mpsy:CEK71_15110"/>
<dbReference type="OrthoDB" id="7104183at2"/>
<dbReference type="EMBL" id="CP022129">
    <property type="protein sequence ID" value="ASF47291.1"/>
    <property type="molecule type" value="Genomic_DNA"/>
</dbReference>
<dbReference type="Proteomes" id="UP000197019">
    <property type="component" value="Chromosome"/>
</dbReference>
<accession>A0A1Z4C1A2</accession>
<reference evidence="1 2" key="1">
    <citation type="submission" date="2017-06" db="EMBL/GenBank/DDBJ databases">
        <title>Genome Sequencing of the methanotroph Methylovulum psychrotolerants str. HV10-M2 isolated from a high-altitude environment.</title>
        <authorList>
            <person name="Mateos-Rivera A."/>
        </authorList>
    </citation>
    <scope>NUCLEOTIDE SEQUENCE [LARGE SCALE GENOMIC DNA]</scope>
    <source>
        <strain evidence="1 2">HV10_M2</strain>
    </source>
</reference>
<keyword evidence="2" id="KW-1185">Reference proteome</keyword>
<sequence length="168" mass="18598">MDNIIRITPCFQFNEYDSLSEAVAVAANSAEATQDKAALINRKVVVSYQFNGHTLVLSVADGWHLTVSLGATAINWDVVPIAPHILGDMTGQTLMFEFSDGELMHWDWQALLDNLVGKQIALAPSEPWLFILVRGGDEYMIDCYADELTLSVGFWFLPKHNPAETGVL</sequence>
<name>A0A1Z4C1A2_9GAMM</name>
<protein>
    <submittedName>
        <fullName evidence="1">Uncharacterized protein</fullName>
    </submittedName>
</protein>
<gene>
    <name evidence="1" type="ORF">CEK71_15110</name>
</gene>
<evidence type="ECO:0000313" key="2">
    <source>
        <dbReference type="Proteomes" id="UP000197019"/>
    </source>
</evidence>
<proteinExistence type="predicted"/>
<dbReference type="AlphaFoldDB" id="A0A1Z4C1A2"/>
<organism evidence="1 2">
    <name type="scientific">Methylovulum psychrotolerans</name>
    <dbReference type="NCBI Taxonomy" id="1704499"/>
    <lineage>
        <taxon>Bacteria</taxon>
        <taxon>Pseudomonadati</taxon>
        <taxon>Pseudomonadota</taxon>
        <taxon>Gammaproteobacteria</taxon>
        <taxon>Methylococcales</taxon>
        <taxon>Methylococcaceae</taxon>
        <taxon>Methylovulum</taxon>
    </lineage>
</organism>